<protein>
    <recommendedName>
        <fullName evidence="4">5-bromo-4-chloroindolyl phosphate hydrolysis protein</fullName>
    </recommendedName>
</protein>
<dbReference type="Proteomes" id="UP000219494">
    <property type="component" value="Unassembled WGS sequence"/>
</dbReference>
<accession>A0A285QFT3</accession>
<sequence length="200" mass="21073">MTALITILLLVAFAVALILRPGRALGASVIAVVVTAVLIEGAGIGPRLSVVLAIALALLVLFGGGRRTAPAKASTPAQTDVQPVQHALARLTAQVGILTRSRVLALRRRVDQALLSDAAHDPTSDYTMLRIKLERRVPELIDVALADLPGAVGTRKRAITTELLDDVEGLLDRIEAADPSAQARADRRAALRNHLKGSGE</sequence>
<dbReference type="RefSeq" id="WP_097062239.1">
    <property type="nucleotide sequence ID" value="NZ_OBMI01000001.1"/>
</dbReference>
<dbReference type="AlphaFoldDB" id="A0A285QFT3"/>
<reference evidence="2 3" key="1">
    <citation type="submission" date="2017-07" db="EMBL/GenBank/DDBJ databases">
        <authorList>
            <person name="Sun Z.S."/>
            <person name="Albrecht U."/>
            <person name="Echele G."/>
            <person name="Lee C.C."/>
        </authorList>
    </citation>
    <scope>NUCLEOTIDE SEQUENCE [LARGE SCALE GENOMIC DNA]</scope>
    <source>
        <strain evidence="2 3">CGMCC 1.12672</strain>
    </source>
</reference>
<dbReference type="OrthoDB" id="9958092at2"/>
<evidence type="ECO:0000313" key="3">
    <source>
        <dbReference type="Proteomes" id="UP000219494"/>
    </source>
</evidence>
<keyword evidence="3" id="KW-1185">Reference proteome</keyword>
<keyword evidence="1" id="KW-0812">Transmembrane</keyword>
<evidence type="ECO:0008006" key="4">
    <source>
        <dbReference type="Google" id="ProtNLM"/>
    </source>
</evidence>
<gene>
    <name evidence="2" type="ORF">SAMN06297144_0288</name>
</gene>
<feature type="transmembrane region" description="Helical" evidence="1">
    <location>
        <begin position="42"/>
        <end position="62"/>
    </location>
</feature>
<proteinExistence type="predicted"/>
<keyword evidence="1" id="KW-0472">Membrane</keyword>
<organism evidence="2 3">
    <name type="scientific">Sphingomonas guangdongensis</name>
    <dbReference type="NCBI Taxonomy" id="1141890"/>
    <lineage>
        <taxon>Bacteria</taxon>
        <taxon>Pseudomonadati</taxon>
        <taxon>Pseudomonadota</taxon>
        <taxon>Alphaproteobacteria</taxon>
        <taxon>Sphingomonadales</taxon>
        <taxon>Sphingomonadaceae</taxon>
        <taxon>Sphingomonas</taxon>
    </lineage>
</organism>
<dbReference type="EMBL" id="OBMI01000001">
    <property type="protein sequence ID" value="SOB78932.1"/>
    <property type="molecule type" value="Genomic_DNA"/>
</dbReference>
<keyword evidence="1" id="KW-1133">Transmembrane helix</keyword>
<evidence type="ECO:0000256" key="1">
    <source>
        <dbReference type="SAM" id="Phobius"/>
    </source>
</evidence>
<name>A0A285QFT3_9SPHN</name>
<evidence type="ECO:0000313" key="2">
    <source>
        <dbReference type="EMBL" id="SOB78932.1"/>
    </source>
</evidence>